<feature type="transmembrane region" description="Helical" evidence="1">
    <location>
        <begin position="12"/>
        <end position="44"/>
    </location>
</feature>
<feature type="transmembrane region" description="Helical" evidence="1">
    <location>
        <begin position="114"/>
        <end position="132"/>
    </location>
</feature>
<keyword evidence="1" id="KW-1133">Transmembrane helix</keyword>
<feature type="transmembrane region" description="Helical" evidence="1">
    <location>
        <begin position="152"/>
        <end position="173"/>
    </location>
</feature>
<reference evidence="2 3" key="1">
    <citation type="submission" date="2016-10" db="EMBL/GenBank/DDBJ databases">
        <authorList>
            <person name="de Groot N.N."/>
        </authorList>
    </citation>
    <scope>NUCLEOTIDE SEQUENCE [LARGE SCALE GENOMIC DNA]</scope>
    <source>
        <strain evidence="2 3">AR40</strain>
    </source>
</reference>
<dbReference type="GO" id="GO:0016874">
    <property type="term" value="F:ligase activity"/>
    <property type="evidence" value="ECO:0007669"/>
    <property type="project" value="UniProtKB-KW"/>
</dbReference>
<proteinExistence type="predicted"/>
<keyword evidence="1" id="KW-0812">Transmembrane</keyword>
<dbReference type="RefSeq" id="WP_143064112.1">
    <property type="nucleotide sequence ID" value="NZ_FOGJ01000040.1"/>
</dbReference>
<sequence length="411" mass="47429">MKELLKKTGNKFITFLILLYPLLSSIGRFIPLADTILTLLIIMTLLCEQLPKKRKILKYCLIAFLFWISYSMFPVTTEHSDHVKMLIIFLGAFDAMESHLYKKAFVVIRRYRKTLLIQLSLILFCNIAFVFLDAGYSEQYTKLWSVSAYRGIYVDPHQCAYHICALLIIMLWISKIQYRRYYFILVAGFEYCAAITGARVPTVTAFAIGAVFAIDFVIRLKRERFDNKGNFMIAVMMSSLILVLVAIILIMNTTFGSKMLESIGKQNFDNGRGSLRTADILLFQKSDWMHKIFGNGTDGVINYHGNMKWGQPIWSHNDFMQVLCGMGIIMFLIYCLEWIKCLVYSFRMSITSGLIVILMIAVAFFNGLYIHSRLTILLPLLFIYMNYRNVDISNELDTSEEEKQVDSICQS</sequence>
<protein>
    <submittedName>
        <fullName evidence="2">O-antigen ligase</fullName>
    </submittedName>
</protein>
<name>A0A1H9X1W6_BUTFI</name>
<gene>
    <name evidence="2" type="ORF">SAMN04487884_14010</name>
</gene>
<organism evidence="2 3">
    <name type="scientific">Butyrivibrio fibrisolvens</name>
    <dbReference type="NCBI Taxonomy" id="831"/>
    <lineage>
        <taxon>Bacteria</taxon>
        <taxon>Bacillati</taxon>
        <taxon>Bacillota</taxon>
        <taxon>Clostridia</taxon>
        <taxon>Lachnospirales</taxon>
        <taxon>Lachnospiraceae</taxon>
        <taxon>Butyrivibrio</taxon>
    </lineage>
</organism>
<feature type="transmembrane region" description="Helical" evidence="1">
    <location>
        <begin position="232"/>
        <end position="251"/>
    </location>
</feature>
<feature type="transmembrane region" description="Helical" evidence="1">
    <location>
        <begin position="203"/>
        <end position="220"/>
    </location>
</feature>
<feature type="transmembrane region" description="Helical" evidence="1">
    <location>
        <begin position="180"/>
        <end position="197"/>
    </location>
</feature>
<evidence type="ECO:0000313" key="3">
    <source>
        <dbReference type="Proteomes" id="UP000182584"/>
    </source>
</evidence>
<feature type="transmembrane region" description="Helical" evidence="1">
    <location>
        <begin position="85"/>
        <end position="102"/>
    </location>
</feature>
<feature type="transmembrane region" description="Helical" evidence="1">
    <location>
        <begin position="56"/>
        <end position="73"/>
    </location>
</feature>
<dbReference type="OrthoDB" id="9796676at2"/>
<feature type="transmembrane region" description="Helical" evidence="1">
    <location>
        <begin position="319"/>
        <end position="339"/>
    </location>
</feature>
<evidence type="ECO:0000256" key="1">
    <source>
        <dbReference type="SAM" id="Phobius"/>
    </source>
</evidence>
<feature type="transmembrane region" description="Helical" evidence="1">
    <location>
        <begin position="346"/>
        <end position="364"/>
    </location>
</feature>
<keyword evidence="1" id="KW-0472">Membrane</keyword>
<dbReference type="EMBL" id="FOGJ01000040">
    <property type="protein sequence ID" value="SES40198.1"/>
    <property type="molecule type" value="Genomic_DNA"/>
</dbReference>
<dbReference type="AlphaFoldDB" id="A0A1H9X1W6"/>
<dbReference type="Proteomes" id="UP000182584">
    <property type="component" value="Unassembled WGS sequence"/>
</dbReference>
<evidence type="ECO:0000313" key="2">
    <source>
        <dbReference type="EMBL" id="SES40198.1"/>
    </source>
</evidence>
<keyword evidence="2" id="KW-0436">Ligase</keyword>
<feature type="transmembrane region" description="Helical" evidence="1">
    <location>
        <begin position="370"/>
        <end position="387"/>
    </location>
</feature>
<accession>A0A1H9X1W6</accession>